<organism evidence="1 2">
    <name type="scientific">Candidatus Mycosynbacter amalyticus</name>
    <dbReference type="NCBI Taxonomy" id="2665156"/>
    <lineage>
        <taxon>Bacteria</taxon>
        <taxon>Candidatus Saccharimonadota</taxon>
        <taxon>Candidatus Saccharimonadota incertae sedis</taxon>
        <taxon>Candidatus Mycosynbacter</taxon>
    </lineage>
</organism>
<dbReference type="KEGG" id="mama:GII36_02485"/>
<protein>
    <submittedName>
        <fullName evidence="1">Uncharacterized protein</fullName>
    </submittedName>
</protein>
<name>A0A857MJJ0_9BACT</name>
<dbReference type="EMBL" id="CP045921">
    <property type="protein sequence ID" value="QHN42713.1"/>
    <property type="molecule type" value="Genomic_DNA"/>
</dbReference>
<dbReference type="Proteomes" id="UP001059824">
    <property type="component" value="Chromosome"/>
</dbReference>
<dbReference type="AlphaFoldDB" id="A0A857MJJ0"/>
<accession>A0A857MJJ0</accession>
<evidence type="ECO:0000313" key="1">
    <source>
        <dbReference type="EMBL" id="QHN42713.1"/>
    </source>
</evidence>
<keyword evidence="2" id="KW-1185">Reference proteome</keyword>
<reference evidence="1" key="1">
    <citation type="journal article" date="2021" name="Nat. Microbiol.">
        <title>Cocultivation of an ultrasmall environmental parasitic bacterium with lytic ability against bacteria associated with wastewater foams.</title>
        <authorList>
            <person name="Batinovic S."/>
            <person name="Rose J.J.A."/>
            <person name="Ratcliffe J."/>
            <person name="Seviour R.J."/>
            <person name="Petrovski S."/>
        </authorList>
    </citation>
    <scope>NUCLEOTIDE SEQUENCE</scope>
    <source>
        <strain evidence="1">JR1</strain>
    </source>
</reference>
<gene>
    <name evidence="1" type="ORF">GII36_02485</name>
</gene>
<dbReference type="InterPro" id="IPR029058">
    <property type="entry name" value="AB_hydrolase_fold"/>
</dbReference>
<sequence length="295" mass="32738">MNFAEFVRAQRIQADRVAGVGGTSDGRGQTLAQWIAPLALGTIEWLVYMASIAPIIRPEDEHGRRASLGYSASCFWAMARARSWLGRTSGWRLLVGYSQGAEAAGNAFTRHVCRDHDMTGVTLLLLADPRGWPTALKPWMSSSRVVRNVVRRFGVELNGYRDEMKAQGGRIYSVAILGDPITAVESVLKNPFGALSGLIGFFKIHSKADHMDELAILCDYMYGDVHRVVLYETHPFTQVIPLCPEWFAELIAPRTVPGEGPATLFRSRKEIVRQLERARRGNARQERVAALLDAA</sequence>
<proteinExistence type="predicted"/>
<evidence type="ECO:0000313" key="2">
    <source>
        <dbReference type="Proteomes" id="UP001059824"/>
    </source>
</evidence>
<dbReference type="RefSeq" id="WP_260764216.1">
    <property type="nucleotide sequence ID" value="NZ_CP045921.1"/>
</dbReference>
<dbReference type="Gene3D" id="3.40.50.1820">
    <property type="entry name" value="alpha/beta hydrolase"/>
    <property type="match status" value="1"/>
</dbReference>